<accession>A0ABW1THJ8</accession>
<name>A0ABW1THJ8_9LACO</name>
<protein>
    <submittedName>
        <fullName evidence="1">DUF2922 domain-containing protein</fullName>
    </submittedName>
</protein>
<dbReference type="Pfam" id="PF11148">
    <property type="entry name" value="DUF2922"/>
    <property type="match status" value="1"/>
</dbReference>
<comment type="caution">
    <text evidence="1">The sequence shown here is derived from an EMBL/GenBank/DDBJ whole genome shotgun (WGS) entry which is preliminary data.</text>
</comment>
<organism evidence="1 2">
    <name type="scientific">Levilactobacillus fujinensis</name>
    <dbReference type="NCBI Taxonomy" id="2486024"/>
    <lineage>
        <taxon>Bacteria</taxon>
        <taxon>Bacillati</taxon>
        <taxon>Bacillota</taxon>
        <taxon>Bacilli</taxon>
        <taxon>Lactobacillales</taxon>
        <taxon>Lactobacillaceae</taxon>
        <taxon>Levilactobacillus</taxon>
    </lineage>
</organism>
<dbReference type="Proteomes" id="UP001596283">
    <property type="component" value="Unassembled WGS sequence"/>
</dbReference>
<reference evidence="2" key="1">
    <citation type="journal article" date="2019" name="Int. J. Syst. Evol. Microbiol.">
        <title>The Global Catalogue of Microorganisms (GCM) 10K type strain sequencing project: providing services to taxonomists for standard genome sequencing and annotation.</title>
        <authorList>
            <consortium name="The Broad Institute Genomics Platform"/>
            <consortium name="The Broad Institute Genome Sequencing Center for Infectious Disease"/>
            <person name="Wu L."/>
            <person name="Ma J."/>
        </authorList>
    </citation>
    <scope>NUCLEOTIDE SEQUENCE [LARGE SCALE GENOMIC DNA]</scope>
    <source>
        <strain evidence="2">CCM 8908</strain>
    </source>
</reference>
<dbReference type="EMBL" id="JBHSSI010000051">
    <property type="protein sequence ID" value="MFC6261042.1"/>
    <property type="molecule type" value="Genomic_DNA"/>
</dbReference>
<sequence>MKALELSFKGSDTRIKHLRLKYVNAELTPAEVESLMKQIATAKLFAKDGVTLYAEPHAANIVETTKTALVSAKPAVPAV</sequence>
<dbReference type="InterPro" id="IPR021321">
    <property type="entry name" value="DUF2922"/>
</dbReference>
<evidence type="ECO:0000313" key="2">
    <source>
        <dbReference type="Proteomes" id="UP001596283"/>
    </source>
</evidence>
<proteinExistence type="predicted"/>
<dbReference type="RefSeq" id="WP_125688908.1">
    <property type="nucleotide sequence ID" value="NZ_JBHSSI010000051.1"/>
</dbReference>
<evidence type="ECO:0000313" key="1">
    <source>
        <dbReference type="EMBL" id="MFC6261042.1"/>
    </source>
</evidence>
<gene>
    <name evidence="1" type="ORF">ACFP1C_08835</name>
</gene>
<keyword evidence="2" id="KW-1185">Reference proteome</keyword>